<dbReference type="Pfam" id="PF01546">
    <property type="entry name" value="Peptidase_M20"/>
    <property type="match status" value="1"/>
</dbReference>
<dbReference type="InterPro" id="IPR002933">
    <property type="entry name" value="Peptidase_M20"/>
</dbReference>
<name>A0ABX8RCX0_9CLOT</name>
<evidence type="ECO:0000259" key="1">
    <source>
        <dbReference type="Pfam" id="PF07687"/>
    </source>
</evidence>
<dbReference type="PIRSF" id="PIRSF005962">
    <property type="entry name" value="Pept_M20D_amidohydro"/>
    <property type="match status" value="1"/>
</dbReference>
<feature type="domain" description="Peptidase M20 dimerisation" evidence="1">
    <location>
        <begin position="187"/>
        <end position="279"/>
    </location>
</feature>
<dbReference type="CDD" id="cd03886">
    <property type="entry name" value="M20_Acy1"/>
    <property type="match status" value="1"/>
</dbReference>
<dbReference type="EMBL" id="CP078093">
    <property type="protein sequence ID" value="QXM05575.1"/>
    <property type="molecule type" value="Genomic_DNA"/>
</dbReference>
<dbReference type="PANTHER" id="PTHR11014">
    <property type="entry name" value="PEPTIDASE M20 FAMILY MEMBER"/>
    <property type="match status" value="1"/>
</dbReference>
<keyword evidence="3" id="KW-1185">Reference proteome</keyword>
<dbReference type="Proteomes" id="UP000886818">
    <property type="component" value="Chromosome"/>
</dbReference>
<gene>
    <name evidence="2" type="ORF">KVH43_09345</name>
</gene>
<reference evidence="2" key="1">
    <citation type="submission" date="2021-07" db="EMBL/GenBank/DDBJ databases">
        <title>Complete genome sequence of Crassaminicella sp. 143-21, isolated from a deep-sea hydrothermal vent.</title>
        <authorList>
            <person name="Li X."/>
        </authorList>
    </citation>
    <scope>NUCLEOTIDE SEQUENCE</scope>
    <source>
        <strain evidence="2">143-21</strain>
    </source>
</reference>
<dbReference type="RefSeq" id="WP_218282273.1">
    <property type="nucleotide sequence ID" value="NZ_CP078093.1"/>
</dbReference>
<evidence type="ECO:0000313" key="3">
    <source>
        <dbReference type="Proteomes" id="UP000886818"/>
    </source>
</evidence>
<organism evidence="2 3">
    <name type="scientific">Crassaminicella indica</name>
    <dbReference type="NCBI Taxonomy" id="2855394"/>
    <lineage>
        <taxon>Bacteria</taxon>
        <taxon>Bacillati</taxon>
        <taxon>Bacillota</taxon>
        <taxon>Clostridia</taxon>
        <taxon>Eubacteriales</taxon>
        <taxon>Clostridiaceae</taxon>
        <taxon>Crassaminicella</taxon>
    </lineage>
</organism>
<dbReference type="PANTHER" id="PTHR11014:SF98">
    <property type="entry name" value="N-ACETYLDIAMINOPIMELATE DEACETYLASE"/>
    <property type="match status" value="1"/>
</dbReference>
<evidence type="ECO:0000313" key="2">
    <source>
        <dbReference type="EMBL" id="QXM05575.1"/>
    </source>
</evidence>
<accession>A0ABX8RCX0</accession>
<proteinExistence type="predicted"/>
<dbReference type="Pfam" id="PF07687">
    <property type="entry name" value="M20_dimer"/>
    <property type="match status" value="1"/>
</dbReference>
<dbReference type="NCBIfam" id="TIGR01891">
    <property type="entry name" value="amidohydrolases"/>
    <property type="match status" value="1"/>
</dbReference>
<protein>
    <submittedName>
        <fullName evidence="2">Amidohydrolase</fullName>
    </submittedName>
</protein>
<sequence length="388" mass="43888">MIHIEKEIIKLKDEVMLIRRELHKIPEIGFEEEKTSQFIAKKLEEYGIKVYKNITKTGVVGYLKGSVGKNTIAFRADMDALSIKEETNLSYKSEHEGFMHACGHDAHMSVVLGLAKYLSFHKENVRDNIVFLFQPAEEGPGGAQPMIEEGVLEKFNIDKIIGLHVYPEVVQGKIGCKKGALMAQTGEFDIKVYGESSHGAIPQKGKDSIVIAANIISAYQTIISRSTNPIEGAVLTIGKMWAGERRNVIAGSAYLEGTIRTFHEEVYKKIKERMSAIAKGIEKMYDCRIEITFRDMYPAVVNDDELVDVLINAIGNENIEFIEPQMIAEDFSYFQRQIPGLFFFLGVRNEKEGYVYPLHHCQFNFHEEVLLTGIQVYVNILRTLKGLE</sequence>
<dbReference type="InterPro" id="IPR011650">
    <property type="entry name" value="Peptidase_M20_dimer"/>
</dbReference>
<dbReference type="InterPro" id="IPR017439">
    <property type="entry name" value="Amidohydrolase"/>
</dbReference>